<dbReference type="EC" id="3.2.1.177" evidence="5"/>
<dbReference type="HOGENOM" id="CLU_000631_10_0_0"/>
<evidence type="ECO:0000313" key="10">
    <source>
        <dbReference type="EMBL" id="ACM22556.1"/>
    </source>
</evidence>
<dbReference type="GO" id="GO:0061634">
    <property type="term" value="F:alpha-D-xyloside xylohydrolase"/>
    <property type="evidence" value="ECO:0007669"/>
    <property type="project" value="UniProtKB-EC"/>
</dbReference>
<dbReference type="FunFam" id="3.20.20.80:FF:000053">
    <property type="entry name" value="Alpha-xylosidase YicI"/>
    <property type="match status" value="1"/>
</dbReference>
<keyword evidence="2 6" id="KW-0378">Hydrolase</keyword>
<dbReference type="CAZy" id="GH31">
    <property type="family name" value="Glycoside Hydrolase Family 31"/>
</dbReference>
<dbReference type="SUPFAM" id="SSF117125">
    <property type="entry name" value="Putative glucosidase YicI, C-terminal domain"/>
    <property type="match status" value="1"/>
</dbReference>
<dbReference type="Gene3D" id="3.20.20.80">
    <property type="entry name" value="Glycosidases"/>
    <property type="match status" value="1"/>
</dbReference>
<dbReference type="Gene3D" id="2.60.40.1180">
    <property type="entry name" value="Golgi alpha-mannosidase II"/>
    <property type="match status" value="2"/>
</dbReference>
<name>B9KC10_THENN</name>
<comment type="similarity">
    <text evidence="1 6">Belongs to the glycosyl hydrolase 31 family.</text>
</comment>
<evidence type="ECO:0000256" key="5">
    <source>
        <dbReference type="ARBA" id="ARBA00066962"/>
    </source>
</evidence>
<dbReference type="SUPFAM" id="SSF51011">
    <property type="entry name" value="Glycosyl hydrolase domain"/>
    <property type="match status" value="1"/>
</dbReference>
<dbReference type="Pfam" id="PF13802">
    <property type="entry name" value="Gal_mutarotas_2"/>
    <property type="match status" value="1"/>
</dbReference>
<dbReference type="InterPro" id="IPR013780">
    <property type="entry name" value="Glyco_hydro_b"/>
</dbReference>
<gene>
    <name evidence="10" type="ordered locus">CTN_0380</name>
</gene>
<keyword evidence="11" id="KW-1185">Reference proteome</keyword>
<proteinExistence type="inferred from homology"/>
<dbReference type="eggNOG" id="COG1501">
    <property type="taxonomic scope" value="Bacteria"/>
</dbReference>
<dbReference type="Pfam" id="PF01055">
    <property type="entry name" value="Glyco_hydro_31_2nd"/>
    <property type="match status" value="1"/>
</dbReference>
<dbReference type="STRING" id="309803.CTN_0380"/>
<evidence type="ECO:0000313" key="11">
    <source>
        <dbReference type="Proteomes" id="UP000000445"/>
    </source>
</evidence>
<evidence type="ECO:0000259" key="9">
    <source>
        <dbReference type="Pfam" id="PF21365"/>
    </source>
</evidence>
<dbReference type="InterPro" id="IPR000322">
    <property type="entry name" value="Glyco_hydro_31_TIM"/>
</dbReference>
<dbReference type="CDD" id="cd06593">
    <property type="entry name" value="GH31_xylosidase_YicI"/>
    <property type="match status" value="1"/>
</dbReference>
<evidence type="ECO:0000256" key="2">
    <source>
        <dbReference type="ARBA" id="ARBA00022801"/>
    </source>
</evidence>
<dbReference type="KEGG" id="tna:CTN_0380"/>
<evidence type="ECO:0000256" key="4">
    <source>
        <dbReference type="ARBA" id="ARBA00052064"/>
    </source>
</evidence>
<sequence length="784" mass="91038">MYENIFMIILIKNQLRLRRDNMRFMEGLWRLREGVQVFSAKQIYEYFRDGKKLVLHVPFQRVVSRGQTLQGPVFEIELSSPFENVIRVQFRHFKGVQQGLHFETYQDESFVPEIVETNDGLIFSSGKTKAVVKKDPFSIEFFYEDRFLTRSTPGYAIAPEGRFCFERLHLSVGECVYGLGERFSPFVKNGQRVIMWNEDAGTISDMTYKNIPFYVSNRKYGVFVNDPGKVDFEIATEHVEKVQFSVKGETLDYFVIAGEDLKEVLERYTLLTGRPELPPAWSFGLWLTTSFTTQYDEKTVMEFVEGMKERDIPLSVFHFDCFWMKEFHWVDFEWNRENFPDPEGLLKRLKEKGLKVCVWINPYVSQFSSLFDEGKKKGYFLKKSNGDVWQTDDWQPGMAIVDFTNPEARKWFASKLEKLIDMGVDCFKTDFGERIPTDVVYHDGSDPEKMHNYYTYLYNKTVFETIERKLGKRNAVVFARSATAGSQKFPVHWGGDCLASYESMAETLRGGLSLSLCGFGFWSHDIGGFEDITTADLYKRWVAFGLLSSHSRLHGNSMYKVPWNFDEEAVEVLRFFTKLKCRLMPYIFSCAVEAHKKGIPVMRPMILEFPDDPTCSYLDKQYMLGESLLVAPIFSETGEVTYYLPDGIWTHLLTGERVEGGRWRTERYDYFGLPLFVRPNTILPTGNTDNRPDYDYADGVTLNVFEISSKTANVYNTSGDLELSVKVERKENEIHVEVLRNSGKPWKLFFWNERVENFEGAEIEETEKGTAVILRSQKAILEAK</sequence>
<comment type="catalytic activity">
    <reaction evidence="4">
        <text>Hydrolysis of terminal, non-reducing alpha-D-xylose residues with release of alpha-D-xylose.</text>
        <dbReference type="EC" id="3.2.1.177"/>
    </reaction>
</comment>
<protein>
    <recommendedName>
        <fullName evidence="5">alpha-D-xyloside xylohydrolase</fullName>
        <ecNumber evidence="5">3.2.1.177</ecNumber>
    </recommendedName>
</protein>
<feature type="domain" description="Glycoside hydrolase family 31 N-terminal" evidence="8">
    <location>
        <begin position="76"/>
        <end position="232"/>
    </location>
</feature>
<dbReference type="InterPro" id="IPR048395">
    <property type="entry name" value="Glyco_hydro_31_C"/>
</dbReference>
<keyword evidence="3 6" id="KW-0326">Glycosidase</keyword>
<reference evidence="10 11" key="1">
    <citation type="journal article" date="2009" name="Biosci. Biotechnol. Biochem.">
        <title>WeGAS: a web-based microbial genome annotation system.</title>
        <authorList>
            <person name="Lee D."/>
            <person name="Seo H."/>
            <person name="Park C."/>
            <person name="Park K."/>
        </authorList>
    </citation>
    <scope>NUCLEOTIDE SEQUENCE [LARGE SCALE GENOMIC DNA]</scope>
    <source>
        <strain evidence="11">ATCC 49049 / DSM 4359 / NBRC 107923 / NS-E</strain>
    </source>
</reference>
<dbReference type="EMBL" id="CP000916">
    <property type="protein sequence ID" value="ACM22556.1"/>
    <property type="molecule type" value="Genomic_DNA"/>
</dbReference>
<evidence type="ECO:0000256" key="1">
    <source>
        <dbReference type="ARBA" id="ARBA00007806"/>
    </source>
</evidence>
<evidence type="ECO:0000259" key="8">
    <source>
        <dbReference type="Pfam" id="PF13802"/>
    </source>
</evidence>
<dbReference type="Gene3D" id="2.60.40.1760">
    <property type="entry name" value="glycosyl hydrolase (family 31)"/>
    <property type="match status" value="1"/>
</dbReference>
<dbReference type="PANTHER" id="PTHR43053">
    <property type="entry name" value="GLYCOSIDASE FAMILY 31"/>
    <property type="match status" value="1"/>
</dbReference>
<dbReference type="NCBIfam" id="NF007940">
    <property type="entry name" value="PRK10658.1"/>
    <property type="match status" value="1"/>
</dbReference>
<dbReference type="Pfam" id="PF21365">
    <property type="entry name" value="Glyco_hydro_31_3rd"/>
    <property type="match status" value="1"/>
</dbReference>
<evidence type="ECO:0000259" key="7">
    <source>
        <dbReference type="Pfam" id="PF01055"/>
    </source>
</evidence>
<organism evidence="10 11">
    <name type="scientific">Thermotoga neapolitana (strain ATCC 49049 / DSM 4359 / NBRC 107923 / NS-E)</name>
    <dbReference type="NCBI Taxonomy" id="309803"/>
    <lineage>
        <taxon>Bacteria</taxon>
        <taxon>Thermotogati</taxon>
        <taxon>Thermotogota</taxon>
        <taxon>Thermotogae</taxon>
        <taxon>Thermotogales</taxon>
        <taxon>Thermotogaceae</taxon>
        <taxon>Thermotoga</taxon>
    </lineage>
</organism>
<dbReference type="Proteomes" id="UP000000445">
    <property type="component" value="Chromosome"/>
</dbReference>
<feature type="domain" description="Glycoside hydrolase family 31 TIM barrel" evidence="7">
    <location>
        <begin position="275"/>
        <end position="589"/>
    </location>
</feature>
<dbReference type="GO" id="GO:0030246">
    <property type="term" value="F:carbohydrate binding"/>
    <property type="evidence" value="ECO:0007669"/>
    <property type="project" value="InterPro"/>
</dbReference>
<dbReference type="AlphaFoldDB" id="B9KC10"/>
<accession>B9KC10</accession>
<dbReference type="PANTHER" id="PTHR43053:SF4">
    <property type="entry name" value="MYOGENESIS-REGULATING GLYCOSIDASE"/>
    <property type="match status" value="1"/>
</dbReference>
<dbReference type="InterPro" id="IPR025887">
    <property type="entry name" value="Glyco_hydro_31_N_dom"/>
</dbReference>
<dbReference type="GO" id="GO:0005975">
    <property type="term" value="P:carbohydrate metabolic process"/>
    <property type="evidence" value="ECO:0007669"/>
    <property type="project" value="InterPro"/>
</dbReference>
<dbReference type="SUPFAM" id="SSF74650">
    <property type="entry name" value="Galactose mutarotase-like"/>
    <property type="match status" value="1"/>
</dbReference>
<dbReference type="InterPro" id="IPR011013">
    <property type="entry name" value="Gal_mutarotase_sf_dom"/>
</dbReference>
<dbReference type="InterPro" id="IPR017853">
    <property type="entry name" value="GH"/>
</dbReference>
<evidence type="ECO:0000256" key="6">
    <source>
        <dbReference type="RuleBase" id="RU361185"/>
    </source>
</evidence>
<dbReference type="InterPro" id="IPR050985">
    <property type="entry name" value="Alpha-glycosidase_related"/>
</dbReference>
<dbReference type="SUPFAM" id="SSF51445">
    <property type="entry name" value="(Trans)glycosidases"/>
    <property type="match status" value="1"/>
</dbReference>
<dbReference type="CDD" id="cd14752">
    <property type="entry name" value="GH31_N"/>
    <property type="match status" value="1"/>
</dbReference>
<feature type="domain" description="Glycosyl hydrolase family 31 C-terminal" evidence="9">
    <location>
        <begin position="598"/>
        <end position="683"/>
    </location>
</feature>
<evidence type="ECO:0000256" key="3">
    <source>
        <dbReference type="ARBA" id="ARBA00023295"/>
    </source>
</evidence>